<dbReference type="Proteomes" id="UP000298324">
    <property type="component" value="Unassembled WGS sequence"/>
</dbReference>
<gene>
    <name evidence="1" type="ORF">Psch_00701</name>
</gene>
<organism evidence="1 2">
    <name type="scientific">Pelotomaculum schinkii</name>
    <dbReference type="NCBI Taxonomy" id="78350"/>
    <lineage>
        <taxon>Bacteria</taxon>
        <taxon>Bacillati</taxon>
        <taxon>Bacillota</taxon>
        <taxon>Clostridia</taxon>
        <taxon>Eubacteriales</taxon>
        <taxon>Desulfotomaculaceae</taxon>
        <taxon>Pelotomaculum</taxon>
    </lineage>
</organism>
<comment type="caution">
    <text evidence="1">The sequence shown here is derived from an EMBL/GenBank/DDBJ whole genome shotgun (WGS) entry which is preliminary data.</text>
</comment>
<reference evidence="1 2" key="1">
    <citation type="journal article" date="2018" name="Environ. Microbiol.">
        <title>Novel energy conservation strategies and behaviour of Pelotomaculum schinkii driving syntrophic propionate catabolism.</title>
        <authorList>
            <person name="Hidalgo-Ahumada C.A.P."/>
            <person name="Nobu M.K."/>
            <person name="Narihiro T."/>
            <person name="Tamaki H."/>
            <person name="Liu W.T."/>
            <person name="Kamagata Y."/>
            <person name="Stams A.J.M."/>
            <person name="Imachi H."/>
            <person name="Sousa D.Z."/>
        </authorList>
    </citation>
    <scope>NUCLEOTIDE SEQUENCE [LARGE SCALE GENOMIC DNA]</scope>
    <source>
        <strain evidence="1 2">HH</strain>
    </source>
</reference>
<evidence type="ECO:0000313" key="1">
    <source>
        <dbReference type="EMBL" id="TEB07158.1"/>
    </source>
</evidence>
<sequence>MIERIPFLPDSEGDTDILGRSLNELSHLSRVLSFLVRETNQYKLQLDFLLLVHLVLQTAFDPDERLDTEEQLANRLRNRFKRPITDEFVQQVLYQMRSAGWVDKTKQDGIRITNAGIRMGTLLLDMVQRNYVYHEKDDLQKEIFIAELSSLNLETSRKLRLDSMPNFLQLLNSVYRMTELVQRNIPYYIQKENALEEISKLKDLILESVHKIEDYTKEETITEKLDDFRLRNHYIEGIIQKAILVGQEGLGEVAKAISIAALQVWTASISREKFSTALREKIKSAVQHEYYEESEIQSAYEIMIQMETEDKPVAYLPAKIFGGISPNDVWQAIEDGERGDFGFDFIPNKRLDILHTEIENTAPEYANMKEIAQIEGQYNQNTAGDSSYLQEFEEVLEMGVQNAGREETIKDWIYLFENPDRLKAVTFMDLISYLSTLMPSYFNLLKTGTSKTKQIGNWEFLTVKGASNLLSGNELVRFPQIDELEAGNTLGELRGLVRSEENGTNNK</sequence>
<keyword evidence="2" id="KW-1185">Reference proteome</keyword>
<dbReference type="EMBL" id="QFGA01000001">
    <property type="protein sequence ID" value="TEB07158.1"/>
    <property type="molecule type" value="Genomic_DNA"/>
</dbReference>
<proteinExistence type="predicted"/>
<protein>
    <submittedName>
        <fullName evidence="1">Uncharacterized protein</fullName>
    </submittedName>
</protein>
<name>A0A4Y7RDR2_9FIRM</name>
<accession>A0A4Y7RDR2</accession>
<evidence type="ECO:0000313" key="2">
    <source>
        <dbReference type="Proteomes" id="UP000298324"/>
    </source>
</evidence>
<dbReference type="AlphaFoldDB" id="A0A4Y7RDR2"/>
<dbReference type="RefSeq" id="WP_134218344.1">
    <property type="nucleotide sequence ID" value="NZ_QFGA01000001.1"/>
</dbReference>